<evidence type="ECO:0000313" key="4">
    <source>
        <dbReference type="Proteomes" id="UP001291926"/>
    </source>
</evidence>
<accession>A0ABR0CX72</accession>
<dbReference type="InterPro" id="IPR054549">
    <property type="entry name" value="UVB_sens_RUS_dom"/>
</dbReference>
<dbReference type="InterPro" id="IPR006968">
    <property type="entry name" value="RUS_fam"/>
</dbReference>
<dbReference type="EMBL" id="JAYDYQ010002685">
    <property type="protein sequence ID" value="KAK4480938.1"/>
    <property type="molecule type" value="Genomic_DNA"/>
</dbReference>
<gene>
    <name evidence="3" type="ORF">RD792_011796</name>
</gene>
<sequence length="285" mass="32832">LHWQHREVRLFRSFSEYMFVTDALFEENIILFCSIFDLSTQLYPAYFLPLASLGNLAKAVGRGLRDPSFRVIQNHFAISGNLGEVSAKEEVWEVTAELVGLSLGILALDTPGITSSYPMFVSTWLVMRLLHLWFRYLSLSVLRFNTVRNKPTSSRELMVSIKKYLCVGSGISDCNRMENILVWEKFIRPRIIFDVSLDEMVTGKRRGSMEGATSLSVLRSVWQSYWLHQNWNNSADMFDQLGQSLIELNNKFDDFMLQIEEAGWNTNQISLKVPKEILVQENQVV</sequence>
<proteinExistence type="inferred from homology"/>
<organism evidence="3 4">
    <name type="scientific">Penstemon davidsonii</name>
    <dbReference type="NCBI Taxonomy" id="160366"/>
    <lineage>
        <taxon>Eukaryota</taxon>
        <taxon>Viridiplantae</taxon>
        <taxon>Streptophyta</taxon>
        <taxon>Embryophyta</taxon>
        <taxon>Tracheophyta</taxon>
        <taxon>Spermatophyta</taxon>
        <taxon>Magnoliopsida</taxon>
        <taxon>eudicotyledons</taxon>
        <taxon>Gunneridae</taxon>
        <taxon>Pentapetalae</taxon>
        <taxon>asterids</taxon>
        <taxon>lamiids</taxon>
        <taxon>Lamiales</taxon>
        <taxon>Plantaginaceae</taxon>
        <taxon>Cheloneae</taxon>
        <taxon>Penstemon</taxon>
    </lineage>
</organism>
<reference evidence="3 4" key="1">
    <citation type="journal article" date="2023" name="bioRxiv">
        <title>Genome report: Whole genome sequence and annotation of Penstemon davidsonii.</title>
        <authorList>
            <person name="Ostevik K.L."/>
            <person name="Alabady M."/>
            <person name="Zhang M."/>
            <person name="Rausher M.D."/>
        </authorList>
    </citation>
    <scope>NUCLEOTIDE SEQUENCE [LARGE SCALE GENOMIC DNA]</scope>
    <source>
        <strain evidence="3">DNT005</strain>
        <tissue evidence="3">Whole leaf</tissue>
    </source>
</reference>
<feature type="domain" description="Protein root UVB sensitive/RUS" evidence="2">
    <location>
        <begin position="32"/>
        <end position="148"/>
    </location>
</feature>
<keyword evidence="4" id="KW-1185">Reference proteome</keyword>
<dbReference type="Proteomes" id="UP001291926">
    <property type="component" value="Unassembled WGS sequence"/>
</dbReference>
<protein>
    <recommendedName>
        <fullName evidence="2">Protein root UVB sensitive/RUS domain-containing protein</fullName>
    </recommendedName>
</protein>
<name>A0ABR0CX72_9LAMI</name>
<evidence type="ECO:0000259" key="2">
    <source>
        <dbReference type="Pfam" id="PF04884"/>
    </source>
</evidence>
<dbReference type="Pfam" id="PF04884">
    <property type="entry name" value="UVB_sens_prot"/>
    <property type="match status" value="1"/>
</dbReference>
<dbReference type="PANTHER" id="PTHR12770">
    <property type="entry name" value="RUS1 FAMILY PROTEIN C16ORF58"/>
    <property type="match status" value="1"/>
</dbReference>
<comment type="caution">
    <text evidence="3">The sequence shown here is derived from an EMBL/GenBank/DDBJ whole genome shotgun (WGS) entry which is preliminary data.</text>
</comment>
<evidence type="ECO:0000256" key="1">
    <source>
        <dbReference type="ARBA" id="ARBA00007558"/>
    </source>
</evidence>
<dbReference type="PANTHER" id="PTHR12770:SF27">
    <property type="entry name" value="PROTEIN ROOT UVB SENSITIVE 5"/>
    <property type="match status" value="1"/>
</dbReference>
<comment type="similarity">
    <text evidence="1">Belongs to the RUS1 family.</text>
</comment>
<feature type="non-terminal residue" evidence="3">
    <location>
        <position position="1"/>
    </location>
</feature>
<evidence type="ECO:0000313" key="3">
    <source>
        <dbReference type="EMBL" id="KAK4480938.1"/>
    </source>
</evidence>